<proteinExistence type="predicted"/>
<reference evidence="1 2" key="1">
    <citation type="journal article" date="2019" name="Nat. Ecol. Evol.">
        <title>Megaphylogeny resolves global patterns of mushroom evolution.</title>
        <authorList>
            <person name="Varga T."/>
            <person name="Krizsan K."/>
            <person name="Foldi C."/>
            <person name="Dima B."/>
            <person name="Sanchez-Garcia M."/>
            <person name="Sanchez-Ramirez S."/>
            <person name="Szollosi G.J."/>
            <person name="Szarkandi J.G."/>
            <person name="Papp V."/>
            <person name="Albert L."/>
            <person name="Andreopoulos W."/>
            <person name="Angelini C."/>
            <person name="Antonin V."/>
            <person name="Barry K.W."/>
            <person name="Bougher N.L."/>
            <person name="Buchanan P."/>
            <person name="Buyck B."/>
            <person name="Bense V."/>
            <person name="Catcheside P."/>
            <person name="Chovatia M."/>
            <person name="Cooper J."/>
            <person name="Damon W."/>
            <person name="Desjardin D."/>
            <person name="Finy P."/>
            <person name="Geml J."/>
            <person name="Haridas S."/>
            <person name="Hughes K."/>
            <person name="Justo A."/>
            <person name="Karasinski D."/>
            <person name="Kautmanova I."/>
            <person name="Kiss B."/>
            <person name="Kocsube S."/>
            <person name="Kotiranta H."/>
            <person name="LaButti K.M."/>
            <person name="Lechner B.E."/>
            <person name="Liimatainen K."/>
            <person name="Lipzen A."/>
            <person name="Lukacs Z."/>
            <person name="Mihaltcheva S."/>
            <person name="Morgado L.N."/>
            <person name="Niskanen T."/>
            <person name="Noordeloos M.E."/>
            <person name="Ohm R.A."/>
            <person name="Ortiz-Santana B."/>
            <person name="Ovrebo C."/>
            <person name="Racz N."/>
            <person name="Riley R."/>
            <person name="Savchenko A."/>
            <person name="Shiryaev A."/>
            <person name="Soop K."/>
            <person name="Spirin V."/>
            <person name="Szebenyi C."/>
            <person name="Tomsovsky M."/>
            <person name="Tulloss R.E."/>
            <person name="Uehling J."/>
            <person name="Grigoriev I.V."/>
            <person name="Vagvolgyi C."/>
            <person name="Papp T."/>
            <person name="Martin F.M."/>
            <person name="Miettinen O."/>
            <person name="Hibbett D.S."/>
            <person name="Nagy L.G."/>
        </authorList>
    </citation>
    <scope>NUCLEOTIDE SEQUENCE [LARGE SCALE GENOMIC DNA]</scope>
    <source>
        <strain evidence="1 2">FP101781</strain>
    </source>
</reference>
<evidence type="ECO:0000313" key="2">
    <source>
        <dbReference type="Proteomes" id="UP000298030"/>
    </source>
</evidence>
<keyword evidence="2" id="KW-1185">Reference proteome</keyword>
<feature type="non-terminal residue" evidence="1">
    <location>
        <position position="1"/>
    </location>
</feature>
<dbReference type="OrthoDB" id="3182376at2759"/>
<dbReference type="Proteomes" id="UP000298030">
    <property type="component" value="Unassembled WGS sequence"/>
</dbReference>
<accession>A0A4Y7SKL1</accession>
<organism evidence="1 2">
    <name type="scientific">Coprinellus micaceus</name>
    <name type="common">Glistening ink-cap mushroom</name>
    <name type="synonym">Coprinus micaceus</name>
    <dbReference type="NCBI Taxonomy" id="71717"/>
    <lineage>
        <taxon>Eukaryota</taxon>
        <taxon>Fungi</taxon>
        <taxon>Dikarya</taxon>
        <taxon>Basidiomycota</taxon>
        <taxon>Agaricomycotina</taxon>
        <taxon>Agaricomycetes</taxon>
        <taxon>Agaricomycetidae</taxon>
        <taxon>Agaricales</taxon>
        <taxon>Agaricineae</taxon>
        <taxon>Psathyrellaceae</taxon>
        <taxon>Coprinellus</taxon>
    </lineage>
</organism>
<evidence type="ECO:0000313" key="1">
    <source>
        <dbReference type="EMBL" id="TEB22154.1"/>
    </source>
</evidence>
<dbReference type="EMBL" id="QPFP01000096">
    <property type="protein sequence ID" value="TEB22154.1"/>
    <property type="molecule type" value="Genomic_DNA"/>
</dbReference>
<protein>
    <submittedName>
        <fullName evidence="1">Uncharacterized protein</fullName>
    </submittedName>
</protein>
<dbReference type="AlphaFoldDB" id="A0A4Y7SKL1"/>
<name>A0A4Y7SKL1_COPMI</name>
<sequence length="67" mass="7445">KTPVPKIEWKKNPAWTDILVEYITNHPEFRAKLFSDSNADAAKAGRGKLVGKDSKASLHQTLAAHVF</sequence>
<feature type="non-terminal residue" evidence="1">
    <location>
        <position position="67"/>
    </location>
</feature>
<comment type="caution">
    <text evidence="1">The sequence shown here is derived from an EMBL/GenBank/DDBJ whole genome shotgun (WGS) entry which is preliminary data.</text>
</comment>
<gene>
    <name evidence="1" type="ORF">FA13DRAFT_1603989</name>
</gene>
<dbReference type="STRING" id="71717.A0A4Y7SKL1"/>